<dbReference type="KEGG" id="min:Minf_0790"/>
<gene>
    <name evidence="3" type="ordered locus">Minf_0790</name>
</gene>
<dbReference type="PANTHER" id="PTHR42915:SF1">
    <property type="entry name" value="PEPTIDOGLYCAN BETA-N-ACETYLMURAMIDASE NAMZ"/>
    <property type="match status" value="1"/>
</dbReference>
<dbReference type="eggNOG" id="COG3876">
    <property type="taxonomic scope" value="Bacteria"/>
</dbReference>
<dbReference type="STRING" id="481448.Minf_0790"/>
<evidence type="ECO:0000313" key="4">
    <source>
        <dbReference type="Proteomes" id="UP000009149"/>
    </source>
</evidence>
<organism evidence="3 4">
    <name type="scientific">Methylacidiphilum infernorum (isolate V4)</name>
    <name type="common">Methylokorus infernorum (strain V4)</name>
    <dbReference type="NCBI Taxonomy" id="481448"/>
    <lineage>
        <taxon>Bacteria</taxon>
        <taxon>Pseudomonadati</taxon>
        <taxon>Verrucomicrobiota</taxon>
        <taxon>Methylacidiphilae</taxon>
        <taxon>Methylacidiphilales</taxon>
        <taxon>Methylacidiphilaceae</taxon>
        <taxon>Methylacidiphilum (ex Ratnadevi et al. 2023)</taxon>
    </lineage>
</organism>
<feature type="domain" description="Peptidoglycan beta-N-acetylmuramidase NamZ C-terminal" evidence="2">
    <location>
        <begin position="268"/>
        <end position="415"/>
    </location>
</feature>
<sequence length="442" mass="49005">MSLFYASRKIGIMQRAALKRLSFFCLIFLASPVVCLHAEVLLGIDVLREENFAPLRGKRIGLITNQSGVDSHGKATRVILQRAPGVKLVRLFAPEHGIDGKIKAGRDVPSHKDRLTGLKVYSLYGETRKPTPAMLRDLDALVFDVQDIGCRSYTFVSTMVSAMDACGEAGIPFYVLDRPNPLGGLRVEGPLVHPSWKSFVSFIPVPYVHGMTVGEIAQMANERGFISHPCELHVIPLKGWNRSMTWKDTALRWIPTSPNIPREDTPVYYVVTGFIGSLAGMELGTGTPEAFRLVATKGLDGYRLASEINALNLAGVLAVPRIINGLYGVELQIDPKTPANLTALGVFITSRVNQMATPSPYSRSSFSQRNLFFKVYGSPLIHTELARYKSPQSIAQRWDAELSSFLSLRKNYLLYPYPQPGKEKIIIKKAKKVKILTDRSMD</sequence>
<dbReference type="InterPro" id="IPR048502">
    <property type="entry name" value="NamZ_N"/>
</dbReference>
<dbReference type="HOGENOM" id="CLU_033227_1_0_0"/>
<accession>B3E149</accession>
<evidence type="ECO:0000313" key="3">
    <source>
        <dbReference type="EMBL" id="ACD82845.1"/>
    </source>
</evidence>
<dbReference type="Pfam" id="PF07075">
    <property type="entry name" value="NamZ_N"/>
    <property type="match status" value="1"/>
</dbReference>
<dbReference type="Gene3D" id="3.40.50.12170">
    <property type="entry name" value="Uncharacterised protein PF07075, DUF1343"/>
    <property type="match status" value="1"/>
</dbReference>
<name>B3E149_METI4</name>
<dbReference type="PANTHER" id="PTHR42915">
    <property type="entry name" value="HYPOTHETICAL 460 KDA PROTEIN IN FEUA-SIGW INTERGENIC REGION [PRECURSOR]"/>
    <property type="match status" value="1"/>
</dbReference>
<evidence type="ECO:0000259" key="1">
    <source>
        <dbReference type="Pfam" id="PF07075"/>
    </source>
</evidence>
<dbReference type="AlphaFoldDB" id="B3E149"/>
<dbReference type="Pfam" id="PF20732">
    <property type="entry name" value="NamZ_C"/>
    <property type="match status" value="1"/>
</dbReference>
<evidence type="ECO:0000259" key="2">
    <source>
        <dbReference type="Pfam" id="PF20732"/>
    </source>
</evidence>
<dbReference type="InterPro" id="IPR008302">
    <property type="entry name" value="NamZ"/>
</dbReference>
<feature type="domain" description="Peptidoglycan beta-N-acetylmuramidase NamZ N-terminal" evidence="1">
    <location>
        <begin position="60"/>
        <end position="262"/>
    </location>
</feature>
<dbReference type="InterPro" id="IPR048503">
    <property type="entry name" value="NamZ_C"/>
</dbReference>
<dbReference type="GO" id="GO:0033922">
    <property type="term" value="F:peptidoglycan beta-N-acetylmuramidase activity"/>
    <property type="evidence" value="ECO:0007669"/>
    <property type="project" value="InterPro"/>
</dbReference>
<dbReference type="EMBL" id="CP000975">
    <property type="protein sequence ID" value="ACD82845.1"/>
    <property type="molecule type" value="Genomic_DNA"/>
</dbReference>
<dbReference type="Proteomes" id="UP000009149">
    <property type="component" value="Chromosome"/>
</dbReference>
<reference evidence="3 4" key="1">
    <citation type="journal article" date="2008" name="Biol. Direct">
        <title>Complete genome sequence of the extremely acidophilic methanotroph isolate V4, Methylacidiphilum infernorum, a representative of the bacterial phylum Verrucomicrobia.</title>
        <authorList>
            <person name="Hou S."/>
            <person name="Makarova K.S."/>
            <person name="Saw J.H."/>
            <person name="Senin P."/>
            <person name="Ly B.V."/>
            <person name="Zhou Z."/>
            <person name="Ren Y."/>
            <person name="Wang J."/>
            <person name="Galperin M.Y."/>
            <person name="Omelchenko M.V."/>
            <person name="Wolf Y.I."/>
            <person name="Yutin N."/>
            <person name="Koonin E.V."/>
            <person name="Stott M.B."/>
            <person name="Mountain B.W."/>
            <person name="Crowe M.A."/>
            <person name="Smirnova A.V."/>
            <person name="Dunfield P.F."/>
            <person name="Feng L."/>
            <person name="Wang L."/>
            <person name="Alam M."/>
        </authorList>
    </citation>
    <scope>NUCLEOTIDE SEQUENCE [LARGE SCALE GENOMIC DNA]</scope>
    <source>
        <strain evidence="4">Isolate V4</strain>
    </source>
</reference>
<dbReference type="Gene3D" id="3.90.1150.140">
    <property type="match status" value="1"/>
</dbReference>
<proteinExistence type="predicted"/>
<dbReference type="PIRSF" id="PIRSF016719">
    <property type="entry name" value="UCP016719"/>
    <property type="match status" value="1"/>
</dbReference>
<protein>
    <submittedName>
        <fullName evidence="3">Uncharacterized conserved protein</fullName>
    </submittedName>
</protein>
<dbReference type="RefSeq" id="WP_012463127.1">
    <property type="nucleotide sequence ID" value="NC_010794.1"/>
</dbReference>